<dbReference type="AlphaFoldDB" id="S1NWF4"/>
<protein>
    <recommendedName>
        <fullName evidence="1">Xylose isomerase-like TIM barrel domain-containing protein</fullName>
    </recommendedName>
</protein>
<evidence type="ECO:0000313" key="3">
    <source>
        <dbReference type="Proteomes" id="UP000014113"/>
    </source>
</evidence>
<feature type="domain" description="Xylose isomerase-like TIM barrel" evidence="1">
    <location>
        <begin position="59"/>
        <end position="253"/>
    </location>
</feature>
<dbReference type="PANTHER" id="PTHR12110">
    <property type="entry name" value="HYDROXYPYRUVATE ISOMERASE"/>
    <property type="match status" value="1"/>
</dbReference>
<name>S1NWF4_9ENTE</name>
<dbReference type="STRING" id="1121865.OMW_00389"/>
<keyword evidence="3" id="KW-1185">Reference proteome</keyword>
<dbReference type="InterPro" id="IPR036237">
    <property type="entry name" value="Xyl_isomerase-like_sf"/>
</dbReference>
<dbReference type="SUPFAM" id="SSF51658">
    <property type="entry name" value="Xylose isomerase-like"/>
    <property type="match status" value="1"/>
</dbReference>
<dbReference type="Proteomes" id="UP000014113">
    <property type="component" value="Unassembled WGS sequence"/>
</dbReference>
<comment type="caution">
    <text evidence="2">The sequence shown here is derived from an EMBL/GenBank/DDBJ whole genome shotgun (WGS) entry which is preliminary data.</text>
</comment>
<dbReference type="RefSeq" id="WP_016182553.1">
    <property type="nucleotide sequence ID" value="NZ_JXKI01000032.1"/>
</dbReference>
<dbReference type="PATRIC" id="fig|1121865.3.peg.383"/>
<dbReference type="InterPro" id="IPR013022">
    <property type="entry name" value="Xyl_isomerase-like_TIM-brl"/>
</dbReference>
<organism evidence="2 3">
    <name type="scientific">Enterococcus columbae DSM 7374 = ATCC 51263</name>
    <dbReference type="NCBI Taxonomy" id="1121865"/>
    <lineage>
        <taxon>Bacteria</taxon>
        <taxon>Bacillati</taxon>
        <taxon>Bacillota</taxon>
        <taxon>Bacilli</taxon>
        <taxon>Lactobacillales</taxon>
        <taxon>Enterococcaceae</taxon>
        <taxon>Enterococcus</taxon>
    </lineage>
</organism>
<accession>S1NWF4</accession>
<dbReference type="PANTHER" id="PTHR12110:SF21">
    <property type="entry name" value="XYLOSE ISOMERASE-LIKE TIM BARREL DOMAIN-CONTAINING PROTEIN"/>
    <property type="match status" value="1"/>
</dbReference>
<dbReference type="Gene3D" id="3.20.20.150">
    <property type="entry name" value="Divalent-metal-dependent TIM barrel enzymes"/>
    <property type="match status" value="1"/>
</dbReference>
<gene>
    <name evidence="2" type="ORF">I568_00987</name>
</gene>
<proteinExistence type="predicted"/>
<evidence type="ECO:0000313" key="2">
    <source>
        <dbReference type="EMBL" id="EOW84491.1"/>
    </source>
</evidence>
<reference evidence="2 3" key="1">
    <citation type="submission" date="2013-03" db="EMBL/GenBank/DDBJ databases">
        <title>The Genome Sequence of Enterococcus columbae ATCC_51263 (PacBio/Illumina hybrid assembly).</title>
        <authorList>
            <consortium name="The Broad Institute Genomics Platform"/>
            <consortium name="The Broad Institute Genome Sequencing Center for Infectious Disease"/>
            <person name="Earl A."/>
            <person name="Russ C."/>
            <person name="Gilmore M."/>
            <person name="Surin D."/>
            <person name="Walker B."/>
            <person name="Young S."/>
            <person name="Zeng Q."/>
            <person name="Gargeya S."/>
            <person name="Fitzgerald M."/>
            <person name="Haas B."/>
            <person name="Abouelleil A."/>
            <person name="Allen A.W."/>
            <person name="Alvarado L."/>
            <person name="Arachchi H.M."/>
            <person name="Berlin A.M."/>
            <person name="Chapman S.B."/>
            <person name="Gainer-Dewar J."/>
            <person name="Goldberg J."/>
            <person name="Griggs A."/>
            <person name="Gujja S."/>
            <person name="Hansen M."/>
            <person name="Howarth C."/>
            <person name="Imamovic A."/>
            <person name="Ireland A."/>
            <person name="Larimer J."/>
            <person name="McCowan C."/>
            <person name="Murphy C."/>
            <person name="Pearson M."/>
            <person name="Poon T.W."/>
            <person name="Priest M."/>
            <person name="Roberts A."/>
            <person name="Saif S."/>
            <person name="Shea T."/>
            <person name="Sisk P."/>
            <person name="Sykes S."/>
            <person name="Wortman J."/>
            <person name="Nusbaum C."/>
            <person name="Birren B."/>
        </authorList>
    </citation>
    <scope>NUCLEOTIDE SEQUENCE [LARGE SCALE GENOMIC DNA]</scope>
    <source>
        <strain evidence="2 3">ATCC 51263</strain>
    </source>
</reference>
<dbReference type="Pfam" id="PF01261">
    <property type="entry name" value="AP_endonuc_2"/>
    <property type="match status" value="1"/>
</dbReference>
<dbReference type="EMBL" id="ASWJ01000004">
    <property type="protein sequence ID" value="EOW84491.1"/>
    <property type="molecule type" value="Genomic_DNA"/>
</dbReference>
<sequence>MRKLMYAMRGHDFQDYTTPESLAQKMAMKKINAVQLALAYSFSDIATDDKKLSPGLGYTFQQAFQKEHVLISILSCYINMIHPDKQIREQLLQRFESYIRYASFFGAKIVATETGNVLPVIQYTEKNFTDEAFETMISSVLRLVQYAEKQNICVGIEPGINHPLHSIEKIVRLLDKIHSPSLGIILDPTNLITSDNYNQQYEMVKQCLELFSERIVAFHIKDFIIKGDKIVPVNLGQGLMDYKALLDLIEAYKPYCLTVLEETKEAHISSIYSDL</sequence>
<evidence type="ECO:0000259" key="1">
    <source>
        <dbReference type="Pfam" id="PF01261"/>
    </source>
</evidence>
<dbReference type="eggNOG" id="COG1082">
    <property type="taxonomic scope" value="Bacteria"/>
</dbReference>
<dbReference type="OrthoDB" id="2063291at2"/>
<dbReference type="InterPro" id="IPR050312">
    <property type="entry name" value="IolE/XylAMocC-like"/>
</dbReference>